<proteinExistence type="inferred from homology"/>
<sequence length="82" mass="8607">MGFLAAIIVGGIAGWLAEKVMKSDMGLLMNIILGVVGAIVLSFILQISGLGSGAGASFSWEYLLTGFVGACLLIFIARLFRR</sequence>
<comment type="similarity">
    <text evidence="2">Belongs to the UPF0410 family.</text>
</comment>
<dbReference type="InterPro" id="IPR007341">
    <property type="entry name" value="Transgly_assoc"/>
</dbReference>
<comment type="subcellular location">
    <subcellularLocation>
        <location evidence="1">Cell membrane</location>
        <topology evidence="1">Multi-pass membrane protein</topology>
    </subcellularLocation>
</comment>
<protein>
    <recommendedName>
        <fullName evidence="10">Transglycosylase</fullName>
    </recommendedName>
</protein>
<dbReference type="OrthoDB" id="9815411at2"/>
<evidence type="ECO:0000256" key="5">
    <source>
        <dbReference type="ARBA" id="ARBA00022989"/>
    </source>
</evidence>
<evidence type="ECO:0000256" key="6">
    <source>
        <dbReference type="ARBA" id="ARBA00023136"/>
    </source>
</evidence>
<evidence type="ECO:0008006" key="10">
    <source>
        <dbReference type="Google" id="ProtNLM"/>
    </source>
</evidence>
<keyword evidence="5 7" id="KW-1133">Transmembrane helix</keyword>
<evidence type="ECO:0000313" key="9">
    <source>
        <dbReference type="Proteomes" id="UP000215405"/>
    </source>
</evidence>
<evidence type="ECO:0000256" key="2">
    <source>
        <dbReference type="ARBA" id="ARBA00011006"/>
    </source>
</evidence>
<keyword evidence="4 7" id="KW-0812">Transmembrane</keyword>
<dbReference type="Pfam" id="PF04226">
    <property type="entry name" value="Transgly_assoc"/>
    <property type="match status" value="1"/>
</dbReference>
<dbReference type="PANTHER" id="PTHR33884:SF3">
    <property type="entry name" value="UPF0410 PROTEIN YMGE"/>
    <property type="match status" value="1"/>
</dbReference>
<accession>A0A231UUT7</accession>
<evidence type="ECO:0000256" key="7">
    <source>
        <dbReference type="SAM" id="Phobius"/>
    </source>
</evidence>
<evidence type="ECO:0000256" key="4">
    <source>
        <dbReference type="ARBA" id="ARBA00022692"/>
    </source>
</evidence>
<dbReference type="Proteomes" id="UP000215405">
    <property type="component" value="Unassembled WGS sequence"/>
</dbReference>
<dbReference type="PANTHER" id="PTHR33884">
    <property type="entry name" value="UPF0410 PROTEIN YMGE"/>
    <property type="match status" value="1"/>
</dbReference>
<keyword evidence="9" id="KW-1185">Reference proteome</keyword>
<comment type="caution">
    <text evidence="8">The sequence shown here is derived from an EMBL/GenBank/DDBJ whole genome shotgun (WGS) entry which is preliminary data.</text>
</comment>
<keyword evidence="6 7" id="KW-0472">Membrane</keyword>
<gene>
    <name evidence="8" type="ORF">B7H23_12605</name>
</gene>
<keyword evidence="3" id="KW-1003">Cell membrane</keyword>
<evidence type="ECO:0000256" key="1">
    <source>
        <dbReference type="ARBA" id="ARBA00004651"/>
    </source>
</evidence>
<dbReference type="EMBL" id="NBYO01000003">
    <property type="protein sequence ID" value="OXS99045.1"/>
    <property type="molecule type" value="Genomic_DNA"/>
</dbReference>
<reference evidence="9" key="1">
    <citation type="journal article" date="2017" name="Int. J. Syst. Evol. Microbiol.">
        <title>Notoacmeibacter marinus gen. nov., sp. nov., isolated from the gut of a limpet and proposal of Notoacmeibacteraceae fam. nov. in the order Rhizobiales of the class Alphaproteobacteria.</title>
        <authorList>
            <person name="Huang Z."/>
            <person name="Guo F."/>
            <person name="Lai Q."/>
        </authorList>
    </citation>
    <scope>NUCLEOTIDE SEQUENCE [LARGE SCALE GENOMIC DNA]</scope>
    <source>
        <strain evidence="9">XMTR2A4</strain>
    </source>
</reference>
<feature type="transmembrane region" description="Helical" evidence="7">
    <location>
        <begin position="60"/>
        <end position="80"/>
    </location>
</feature>
<name>A0A231UUT7_9HYPH</name>
<dbReference type="GO" id="GO:0005886">
    <property type="term" value="C:plasma membrane"/>
    <property type="evidence" value="ECO:0007669"/>
    <property type="project" value="UniProtKB-SubCell"/>
</dbReference>
<dbReference type="AlphaFoldDB" id="A0A231UUT7"/>
<feature type="transmembrane region" description="Helical" evidence="7">
    <location>
        <begin position="27"/>
        <end position="48"/>
    </location>
</feature>
<dbReference type="RefSeq" id="WP_094077835.1">
    <property type="nucleotide sequence ID" value="NZ_NBYO01000003.1"/>
</dbReference>
<evidence type="ECO:0000256" key="3">
    <source>
        <dbReference type="ARBA" id="ARBA00022475"/>
    </source>
</evidence>
<evidence type="ECO:0000313" key="8">
    <source>
        <dbReference type="EMBL" id="OXS99045.1"/>
    </source>
</evidence>
<organism evidence="8 9">
    <name type="scientific">Notoacmeibacter marinus</name>
    <dbReference type="NCBI Taxonomy" id="1876515"/>
    <lineage>
        <taxon>Bacteria</taxon>
        <taxon>Pseudomonadati</taxon>
        <taxon>Pseudomonadota</taxon>
        <taxon>Alphaproteobacteria</taxon>
        <taxon>Hyphomicrobiales</taxon>
        <taxon>Notoacmeibacteraceae</taxon>
        <taxon>Notoacmeibacter</taxon>
    </lineage>
</organism>